<feature type="compositionally biased region" description="Polar residues" evidence="1">
    <location>
        <begin position="150"/>
        <end position="172"/>
    </location>
</feature>
<protein>
    <submittedName>
        <fullName evidence="2">EGF-containing fibulin-like extracellular matrix protein 1</fullName>
    </submittedName>
</protein>
<dbReference type="RefSeq" id="XP_067713063.1">
    <property type="nucleotide sequence ID" value="XM_067856962.1"/>
</dbReference>
<reference evidence="2 3" key="1">
    <citation type="submission" date="2021-06" db="EMBL/GenBank/DDBJ databases">
        <title>Genome sequence of Babesia caballi.</title>
        <authorList>
            <person name="Yamagishi J."/>
            <person name="Kidaka T."/>
            <person name="Ochi A."/>
        </authorList>
    </citation>
    <scope>NUCLEOTIDE SEQUENCE [LARGE SCALE GENOMIC DNA]</scope>
    <source>
        <strain evidence="2">USDA-D6B2</strain>
    </source>
</reference>
<feature type="compositionally biased region" description="Polar residues" evidence="1">
    <location>
        <begin position="203"/>
        <end position="236"/>
    </location>
</feature>
<name>A0AAV4LMK3_BABCB</name>
<organism evidence="2 3">
    <name type="scientific">Babesia caballi</name>
    <dbReference type="NCBI Taxonomy" id="5871"/>
    <lineage>
        <taxon>Eukaryota</taxon>
        <taxon>Sar</taxon>
        <taxon>Alveolata</taxon>
        <taxon>Apicomplexa</taxon>
        <taxon>Aconoidasida</taxon>
        <taxon>Piroplasmida</taxon>
        <taxon>Babesiidae</taxon>
        <taxon>Babesia</taxon>
    </lineage>
</organism>
<proteinExistence type="predicted"/>
<evidence type="ECO:0000256" key="1">
    <source>
        <dbReference type="SAM" id="MobiDB-lite"/>
    </source>
</evidence>
<evidence type="ECO:0000313" key="3">
    <source>
        <dbReference type="Proteomes" id="UP001497744"/>
    </source>
</evidence>
<dbReference type="EMBL" id="BPLF01000001">
    <property type="protein sequence ID" value="GIX60992.1"/>
    <property type="molecule type" value="Genomic_DNA"/>
</dbReference>
<feature type="compositionally biased region" description="Basic and acidic residues" evidence="1">
    <location>
        <begin position="192"/>
        <end position="202"/>
    </location>
</feature>
<feature type="compositionally biased region" description="Polar residues" evidence="1">
    <location>
        <begin position="123"/>
        <end position="134"/>
    </location>
</feature>
<accession>A0AAV4LMK3</accession>
<evidence type="ECO:0000313" key="2">
    <source>
        <dbReference type="EMBL" id="GIX60992.1"/>
    </source>
</evidence>
<feature type="compositionally biased region" description="Low complexity" evidence="1">
    <location>
        <begin position="84"/>
        <end position="110"/>
    </location>
</feature>
<comment type="caution">
    <text evidence="2">The sequence shown here is derived from an EMBL/GenBank/DDBJ whole genome shotgun (WGS) entry which is preliminary data.</text>
</comment>
<dbReference type="GeneID" id="94192475"/>
<gene>
    <name evidence="2" type="ORF">BcabD6B2_04270</name>
</gene>
<keyword evidence="3" id="KW-1185">Reference proteome</keyword>
<feature type="region of interest" description="Disordered" evidence="1">
    <location>
        <begin position="73"/>
        <end position="236"/>
    </location>
</feature>
<dbReference type="Proteomes" id="UP001497744">
    <property type="component" value="Unassembled WGS sequence"/>
</dbReference>
<dbReference type="AlphaFoldDB" id="A0AAV4LMK3"/>
<sequence length="271" mass="27298">MGTKSKKWDADEYNIEYKVGPFLYGFMYGPIWRRGPYDGRKKLSEVIDKITKHPPSHGSLWALIKCIDPGAEISNNEQPKQETPAAEAVGAAANAAAASGSEPGSAAPSGITVGTNGHVAVASSASDVQRSHSNGGESGGIDASIGSGGRTNSVGSQGSVTGMSQRGQQSEGAATLTGHQGAGAKNCSGEAGHTEGTHRNDSRSQSQPVLTHHGSSVASHESENDGSVTTGDNSTLTIGSTAGGVVLLGGGGAALYFLNVGGIKTLITGVP</sequence>